<dbReference type="GO" id="GO:0005524">
    <property type="term" value="F:ATP binding"/>
    <property type="evidence" value="ECO:0007669"/>
    <property type="project" value="UniProtKB-KW"/>
</dbReference>
<dbReference type="InterPro" id="IPR004100">
    <property type="entry name" value="ATPase_F1/V1/A1_a/bsu_N"/>
</dbReference>
<dbReference type="PANTHER" id="PTHR15184">
    <property type="entry name" value="ATP SYNTHASE"/>
    <property type="match status" value="1"/>
</dbReference>
<keyword evidence="9" id="KW-0139">CF(1)</keyword>
<dbReference type="CDD" id="cd18115">
    <property type="entry name" value="ATP-synt_F1_beta_N"/>
    <property type="match status" value="1"/>
</dbReference>
<name>A0A382GV67_9ZZZZ</name>
<evidence type="ECO:0000256" key="1">
    <source>
        <dbReference type="ARBA" id="ARBA00004370"/>
    </source>
</evidence>
<accession>A0A382GV67</accession>
<evidence type="ECO:0000259" key="11">
    <source>
        <dbReference type="Pfam" id="PF02874"/>
    </source>
</evidence>
<dbReference type="InterPro" id="IPR050053">
    <property type="entry name" value="ATPase_alpha/beta_chains"/>
</dbReference>
<comment type="subcellular location">
    <subcellularLocation>
        <location evidence="1">Membrane</location>
    </subcellularLocation>
</comment>
<keyword evidence="8" id="KW-0472">Membrane</keyword>
<keyword evidence="3" id="KW-0813">Transport</keyword>
<sequence length="92" mass="9722">MANKIGKITQIIGAVVDVQFEGQLPEILTALECDNSGNRLVLEVAQHLGEAAVRTIAMDSTEGLKRGDKVTDTGSPIKVPVGPETLGRIINV</sequence>
<comment type="similarity">
    <text evidence="2">Belongs to the ATPase alpha/beta chains family.</text>
</comment>
<dbReference type="EMBL" id="UINC01057627">
    <property type="protein sequence ID" value="SVB78988.1"/>
    <property type="molecule type" value="Genomic_DNA"/>
</dbReference>
<dbReference type="GO" id="GO:0046933">
    <property type="term" value="F:proton-transporting ATP synthase activity, rotational mechanism"/>
    <property type="evidence" value="ECO:0007669"/>
    <property type="project" value="TreeGrafter"/>
</dbReference>
<protein>
    <recommendedName>
        <fullName evidence="11">ATPase F1/V1/A1 complex alpha/beta subunit N-terminal domain-containing protein</fullName>
    </recommendedName>
</protein>
<evidence type="ECO:0000256" key="2">
    <source>
        <dbReference type="ARBA" id="ARBA00008936"/>
    </source>
</evidence>
<reference evidence="12" key="1">
    <citation type="submission" date="2018-05" db="EMBL/GenBank/DDBJ databases">
        <authorList>
            <person name="Lanie J.A."/>
            <person name="Ng W.-L."/>
            <person name="Kazmierczak K.M."/>
            <person name="Andrzejewski T.M."/>
            <person name="Davidsen T.M."/>
            <person name="Wayne K.J."/>
            <person name="Tettelin H."/>
            <person name="Glass J.I."/>
            <person name="Rusch D."/>
            <person name="Podicherti R."/>
            <person name="Tsui H.-C.T."/>
            <person name="Winkler M.E."/>
        </authorList>
    </citation>
    <scope>NUCLEOTIDE SEQUENCE</scope>
</reference>
<dbReference type="AlphaFoldDB" id="A0A382GV67"/>
<evidence type="ECO:0000256" key="5">
    <source>
        <dbReference type="ARBA" id="ARBA00022840"/>
    </source>
</evidence>
<dbReference type="PANTHER" id="PTHR15184:SF71">
    <property type="entry name" value="ATP SYNTHASE SUBUNIT BETA, MITOCHONDRIAL"/>
    <property type="match status" value="1"/>
</dbReference>
<evidence type="ECO:0000256" key="9">
    <source>
        <dbReference type="ARBA" id="ARBA00023196"/>
    </source>
</evidence>
<evidence type="ECO:0000256" key="10">
    <source>
        <dbReference type="ARBA" id="ARBA00023310"/>
    </source>
</evidence>
<dbReference type="Pfam" id="PF02874">
    <property type="entry name" value="ATP-synt_ab_N"/>
    <property type="match status" value="1"/>
</dbReference>
<keyword evidence="5" id="KW-0067">ATP-binding</keyword>
<keyword evidence="6" id="KW-1278">Translocase</keyword>
<evidence type="ECO:0000256" key="7">
    <source>
        <dbReference type="ARBA" id="ARBA00023065"/>
    </source>
</evidence>
<dbReference type="FunFam" id="2.40.10.170:FF:000005">
    <property type="entry name" value="ATP synthase subunit beta"/>
    <property type="match status" value="1"/>
</dbReference>
<evidence type="ECO:0000313" key="12">
    <source>
        <dbReference type="EMBL" id="SVB78988.1"/>
    </source>
</evidence>
<feature type="domain" description="ATPase F1/V1/A1 complex alpha/beta subunit N-terminal" evidence="11">
    <location>
        <begin position="8"/>
        <end position="74"/>
    </location>
</feature>
<organism evidence="12">
    <name type="scientific">marine metagenome</name>
    <dbReference type="NCBI Taxonomy" id="408172"/>
    <lineage>
        <taxon>unclassified sequences</taxon>
        <taxon>metagenomes</taxon>
        <taxon>ecological metagenomes</taxon>
    </lineage>
</organism>
<proteinExistence type="inferred from homology"/>
<evidence type="ECO:0000256" key="8">
    <source>
        <dbReference type="ARBA" id="ARBA00023136"/>
    </source>
</evidence>
<feature type="non-terminal residue" evidence="12">
    <location>
        <position position="92"/>
    </location>
</feature>
<keyword evidence="7" id="KW-0406">Ion transport</keyword>
<keyword evidence="10" id="KW-0066">ATP synthesis</keyword>
<evidence type="ECO:0000256" key="6">
    <source>
        <dbReference type="ARBA" id="ARBA00022967"/>
    </source>
</evidence>
<dbReference type="InterPro" id="IPR036121">
    <property type="entry name" value="ATPase_F1/V1/A1_a/bsu_N_sf"/>
</dbReference>
<dbReference type="GO" id="GO:0045259">
    <property type="term" value="C:proton-transporting ATP synthase complex"/>
    <property type="evidence" value="ECO:0007669"/>
    <property type="project" value="UniProtKB-KW"/>
</dbReference>
<gene>
    <name evidence="12" type="ORF">METZ01_LOCUS231842</name>
</gene>
<keyword evidence="4" id="KW-0547">Nucleotide-binding</keyword>
<dbReference type="Gene3D" id="2.40.10.170">
    <property type="match status" value="1"/>
</dbReference>
<evidence type="ECO:0000256" key="4">
    <source>
        <dbReference type="ARBA" id="ARBA00022741"/>
    </source>
</evidence>
<dbReference type="SUPFAM" id="SSF50615">
    <property type="entry name" value="N-terminal domain of alpha and beta subunits of F1 ATP synthase"/>
    <property type="match status" value="1"/>
</dbReference>
<evidence type="ECO:0000256" key="3">
    <source>
        <dbReference type="ARBA" id="ARBA00022448"/>
    </source>
</evidence>